<dbReference type="Gene3D" id="1.25.40.20">
    <property type="entry name" value="Ankyrin repeat-containing domain"/>
    <property type="match status" value="2"/>
</dbReference>
<keyword evidence="2 3" id="KW-0040">ANK repeat</keyword>
<reference evidence="5" key="1">
    <citation type="submission" date="2025-08" db="UniProtKB">
        <authorList>
            <consortium name="RefSeq"/>
        </authorList>
    </citation>
    <scope>IDENTIFICATION</scope>
</reference>
<dbReference type="RefSeq" id="XP_014674653.1">
    <property type="nucleotide sequence ID" value="XM_014819167.1"/>
</dbReference>
<dbReference type="SUPFAM" id="SSF48403">
    <property type="entry name" value="Ankyrin repeat"/>
    <property type="match status" value="1"/>
</dbReference>
<evidence type="ECO:0000313" key="5">
    <source>
        <dbReference type="RefSeq" id="XP_014674653.1"/>
    </source>
</evidence>
<dbReference type="Proteomes" id="UP000695022">
    <property type="component" value="Unplaced"/>
</dbReference>
<keyword evidence="4" id="KW-1185">Reference proteome</keyword>
<evidence type="ECO:0000313" key="4">
    <source>
        <dbReference type="Proteomes" id="UP000695022"/>
    </source>
</evidence>
<evidence type="ECO:0000256" key="3">
    <source>
        <dbReference type="PROSITE-ProRule" id="PRU00023"/>
    </source>
</evidence>
<sequence>MAFPLHKAAFEGDLRNIVQLAEVERKTGETLPLLNNSQNTPLHSAARSGNADVITWFLKSYDRIDPYQKNVQKETCAHIAATYGHIDALKVIIVYVEHRERLNTPENAISYEPDAYGNSILHRAIMGKQTEVAAWIIGQYSNEMLWLKNTDGATALHVAAGIGDVSIVKQITTQTKELTSSKDHQAATPVFYAASYGKLDCVQYLAENGLTGVETTNIKGENPLHVAAQGGHIRTVEYLETKMKSGCWLKQTRSGATPLHLAAATNQDVVVDHCLQRKDAAKVKNAVDKNQNSASHVAAELESLESFRLLVLSGAVIAKKNKARTRHSFL</sequence>
<feature type="repeat" description="ANK" evidence="3">
    <location>
        <begin position="219"/>
        <end position="239"/>
    </location>
</feature>
<proteinExistence type="predicted"/>
<dbReference type="PANTHER" id="PTHR24161">
    <property type="entry name" value="ANK_REP_REGION DOMAIN-CONTAINING PROTEIN-RELATED"/>
    <property type="match status" value="1"/>
</dbReference>
<dbReference type="PROSITE" id="PS50297">
    <property type="entry name" value="ANK_REP_REGION"/>
    <property type="match status" value="1"/>
</dbReference>
<evidence type="ECO:0000256" key="1">
    <source>
        <dbReference type="ARBA" id="ARBA00022737"/>
    </source>
</evidence>
<dbReference type="Pfam" id="PF00023">
    <property type="entry name" value="Ank"/>
    <property type="match status" value="2"/>
</dbReference>
<keyword evidence="1" id="KW-0677">Repeat</keyword>
<organism evidence="4 5">
    <name type="scientific">Priapulus caudatus</name>
    <name type="common">Priapulid worm</name>
    <dbReference type="NCBI Taxonomy" id="37621"/>
    <lineage>
        <taxon>Eukaryota</taxon>
        <taxon>Metazoa</taxon>
        <taxon>Ecdysozoa</taxon>
        <taxon>Scalidophora</taxon>
        <taxon>Priapulida</taxon>
        <taxon>Priapulimorpha</taxon>
        <taxon>Priapulimorphida</taxon>
        <taxon>Priapulidae</taxon>
        <taxon>Priapulus</taxon>
    </lineage>
</organism>
<name>A0ABM1ER32_PRICU</name>
<feature type="repeat" description="ANK" evidence="3">
    <location>
        <begin position="151"/>
        <end position="183"/>
    </location>
</feature>
<dbReference type="PROSITE" id="PS50088">
    <property type="entry name" value="ANK_REPEAT"/>
    <property type="match status" value="2"/>
</dbReference>
<dbReference type="PANTHER" id="PTHR24161:SF124">
    <property type="entry name" value="TRANSIENT RECEPTOR POTENTIAL CHANNEL PYREXIA"/>
    <property type="match status" value="1"/>
</dbReference>
<evidence type="ECO:0000256" key="2">
    <source>
        <dbReference type="ARBA" id="ARBA00023043"/>
    </source>
</evidence>
<dbReference type="Pfam" id="PF12796">
    <property type="entry name" value="Ank_2"/>
    <property type="match status" value="1"/>
</dbReference>
<dbReference type="SMART" id="SM00248">
    <property type="entry name" value="ANK"/>
    <property type="match status" value="8"/>
</dbReference>
<accession>A0ABM1ER32</accession>
<gene>
    <name evidence="5" type="primary">LOC106814815</name>
</gene>
<dbReference type="InterPro" id="IPR002110">
    <property type="entry name" value="Ankyrin_rpt"/>
</dbReference>
<dbReference type="InterPro" id="IPR036770">
    <property type="entry name" value="Ankyrin_rpt-contain_sf"/>
</dbReference>
<dbReference type="GeneID" id="106814815"/>
<protein>
    <submittedName>
        <fullName evidence="5">Ankyrin-1-like</fullName>
    </submittedName>
</protein>